<dbReference type="Pfam" id="PF05652">
    <property type="entry name" value="DcpS"/>
    <property type="match status" value="1"/>
</dbReference>
<evidence type="ECO:0000256" key="2">
    <source>
        <dbReference type="ARBA" id="ARBA00010208"/>
    </source>
</evidence>
<evidence type="ECO:0000313" key="12">
    <source>
        <dbReference type="EMBL" id="TMW56380.1"/>
    </source>
</evidence>
<evidence type="ECO:0000313" key="13">
    <source>
        <dbReference type="Proteomes" id="UP000794436"/>
    </source>
</evidence>
<dbReference type="PANTHER" id="PTHR12978:SF0">
    <property type="entry name" value="M7GPPPX DIPHOSPHATASE"/>
    <property type="match status" value="1"/>
</dbReference>
<organism evidence="12 13">
    <name type="scientific">Pythium oligandrum</name>
    <name type="common">Mycoparasitic fungus</name>
    <dbReference type="NCBI Taxonomy" id="41045"/>
    <lineage>
        <taxon>Eukaryota</taxon>
        <taxon>Sar</taxon>
        <taxon>Stramenopiles</taxon>
        <taxon>Oomycota</taxon>
        <taxon>Peronosporomycetes</taxon>
        <taxon>Pythiales</taxon>
        <taxon>Pythiaceae</taxon>
        <taxon>Pythium</taxon>
    </lineage>
</organism>
<reference evidence="12" key="1">
    <citation type="submission" date="2019-03" db="EMBL/GenBank/DDBJ databases">
        <title>Long read genome sequence of the mycoparasitic Pythium oligandrum ATCC 38472 isolated from sugarbeet rhizosphere.</title>
        <authorList>
            <person name="Gaulin E."/>
        </authorList>
    </citation>
    <scope>NUCLEOTIDE SEQUENCE</scope>
    <source>
        <strain evidence="12">ATCC 38472_TT</strain>
    </source>
</reference>
<evidence type="ECO:0000256" key="4">
    <source>
        <dbReference type="ARBA" id="ARBA00015636"/>
    </source>
</evidence>
<feature type="binding site" evidence="11">
    <location>
        <position position="175"/>
    </location>
    <ligand>
        <name>substrate</name>
    </ligand>
</feature>
<evidence type="ECO:0000256" key="5">
    <source>
        <dbReference type="ARBA" id="ARBA00022801"/>
    </source>
</evidence>
<accession>A0A8K1C4P1</accession>
<dbReference type="PANTHER" id="PTHR12978">
    <property type="entry name" value="HISTIDINE TRIAD HIT PROTEIN MEMBER"/>
    <property type="match status" value="1"/>
</dbReference>
<comment type="catalytic activity">
    <reaction evidence="9">
        <text>a 5'-end (N(7)-methyl 5'-triphosphoguanosine)-ribonucleoside in mRNA + H2O = N(7)-methyl-GMP + a 5'-end diphospho-ribonucleoside in mRNA + 2 H(+)</text>
        <dbReference type="Rhea" id="RHEA:65388"/>
        <dbReference type="Rhea" id="RHEA-COMP:17165"/>
        <dbReference type="Rhea" id="RHEA-COMP:17167"/>
        <dbReference type="ChEBI" id="CHEBI:15377"/>
        <dbReference type="ChEBI" id="CHEBI:15378"/>
        <dbReference type="ChEBI" id="CHEBI:58285"/>
        <dbReference type="ChEBI" id="CHEBI:156461"/>
        <dbReference type="ChEBI" id="CHEBI:167616"/>
        <dbReference type="EC" id="3.6.1.59"/>
    </reaction>
</comment>
<evidence type="ECO:0000256" key="1">
    <source>
        <dbReference type="ARBA" id="ARBA00004123"/>
    </source>
</evidence>
<feature type="binding site" evidence="11">
    <location>
        <begin position="259"/>
        <end position="270"/>
    </location>
    <ligand>
        <name>substrate</name>
    </ligand>
</feature>
<dbReference type="SUPFAM" id="SSF54197">
    <property type="entry name" value="HIT-like"/>
    <property type="match status" value="1"/>
</dbReference>
<feature type="binding site" evidence="11">
    <location>
        <position position="165"/>
    </location>
    <ligand>
        <name>substrate</name>
    </ligand>
</feature>
<comment type="subcellular location">
    <subcellularLocation>
        <location evidence="1">Nucleus</location>
    </subcellularLocation>
</comment>
<dbReference type="EC" id="3.6.1.59" evidence="3"/>
<dbReference type="FunFam" id="3.30.428.10:FF:000006">
    <property type="entry name" value="m7GpppX diphosphatase"/>
    <property type="match status" value="1"/>
</dbReference>
<proteinExistence type="inferred from homology"/>
<evidence type="ECO:0000256" key="7">
    <source>
        <dbReference type="ARBA" id="ARBA00029885"/>
    </source>
</evidence>
<dbReference type="AlphaFoldDB" id="A0A8K1C4P1"/>
<dbReference type="Gene3D" id="3.30.428.10">
    <property type="entry name" value="HIT-like"/>
    <property type="match status" value="1"/>
</dbReference>
<dbReference type="Gene3D" id="3.30.200.40">
    <property type="entry name" value="Scavenger mRNA decapping enzyme, N-terminal domain"/>
    <property type="match status" value="1"/>
</dbReference>
<evidence type="ECO:0000256" key="8">
    <source>
        <dbReference type="ARBA" id="ARBA00030609"/>
    </source>
</evidence>
<dbReference type="InterPro" id="IPR036265">
    <property type="entry name" value="HIT-like_sf"/>
</dbReference>
<dbReference type="Pfam" id="PF11969">
    <property type="entry name" value="DcpS_C"/>
    <property type="match status" value="1"/>
</dbReference>
<feature type="binding site" evidence="11">
    <location>
        <position position="195"/>
    </location>
    <ligand>
        <name>substrate</name>
    </ligand>
</feature>
<keyword evidence="13" id="KW-1185">Reference proteome</keyword>
<dbReference type="GO" id="GO:0000932">
    <property type="term" value="C:P-body"/>
    <property type="evidence" value="ECO:0007669"/>
    <property type="project" value="TreeGrafter"/>
</dbReference>
<gene>
    <name evidence="12" type="ORF">Poli38472_006390</name>
</gene>
<dbReference type="GO" id="GO:0000340">
    <property type="term" value="F:RNA 7-methylguanosine cap binding"/>
    <property type="evidence" value="ECO:0007669"/>
    <property type="project" value="TreeGrafter"/>
</dbReference>
<feature type="active site" description="Nucleophile" evidence="10">
    <location>
        <position position="268"/>
    </location>
</feature>
<dbReference type="PIRSF" id="PIRSF028973">
    <property type="entry name" value="Scavenger_mRNA_decap_enz"/>
    <property type="match status" value="1"/>
</dbReference>
<dbReference type="OrthoDB" id="10264956at2759"/>
<evidence type="ECO:0000256" key="11">
    <source>
        <dbReference type="PIRSR" id="PIRSR028973-2"/>
    </source>
</evidence>
<protein>
    <recommendedName>
        <fullName evidence="4">m7GpppX diphosphatase</fullName>
        <ecNumber evidence="3">3.6.1.59</ecNumber>
    </recommendedName>
    <alternativeName>
        <fullName evidence="8">Decapping scavenger enzyme</fullName>
    </alternativeName>
    <alternativeName>
        <fullName evidence="7">Scavenger mRNA-decapping enzyme DcpS</fullName>
    </alternativeName>
</protein>
<keyword evidence="5" id="KW-0378">Hydrolase</keyword>
<evidence type="ECO:0000256" key="9">
    <source>
        <dbReference type="ARBA" id="ARBA00048222"/>
    </source>
</evidence>
<dbReference type="EMBL" id="SPLM01000145">
    <property type="protein sequence ID" value="TMW56380.1"/>
    <property type="molecule type" value="Genomic_DNA"/>
</dbReference>
<dbReference type="InterPro" id="IPR011145">
    <property type="entry name" value="Scavenger_mRNA_decap_enz_N"/>
</dbReference>
<dbReference type="Proteomes" id="UP000794436">
    <property type="component" value="Unassembled WGS sequence"/>
</dbReference>
<dbReference type="InterPro" id="IPR008594">
    <property type="entry name" value="DcpS/DCS2"/>
</dbReference>
<comment type="similarity">
    <text evidence="2">Belongs to the HIT family.</text>
</comment>
<feature type="binding site" evidence="11">
    <location>
        <position position="197"/>
    </location>
    <ligand>
        <name>substrate</name>
    </ligand>
</feature>
<sequence>MAPSTAAVAAAVAVLSTSALAFTLWTKAQVLYGRGSKRLQDFRLTRVLKVTEREVSLLGTFATDERQRPAVLTIQKTAFDTTELAALLHNLSLHQILQNDIYSTYLGDVSRSVRPFKVNLIYPATETHIRKHTDQAFHMVTETKALYEQVTRPYIESIPAEKIEWVYNILEHKTESERIVYEDTHPTNGFILLPDFKWSDPSNLESVYCLAIVNDRSIRSLRDLRGSHVPLLKNVRDASLLALKTQFGVEPTSFRIYVHYQPTYYHFHVHFSHVKITDGTHTGKAVLLEDIIYNLSQDAAYYEEATLSYAVGELQHKPLVDRFVEHGILPKKAQ</sequence>
<dbReference type="GO" id="GO:0140932">
    <property type="term" value="F:5'-(N(7)-methyl 5'-triphosphoguanosine)-[mRNA] diphosphatase activity"/>
    <property type="evidence" value="ECO:0007669"/>
    <property type="project" value="UniProtKB-EC"/>
</dbReference>
<evidence type="ECO:0000256" key="10">
    <source>
        <dbReference type="PIRSR" id="PIRSR028973-1"/>
    </source>
</evidence>
<dbReference type="GO" id="GO:0005634">
    <property type="term" value="C:nucleus"/>
    <property type="evidence" value="ECO:0007669"/>
    <property type="project" value="UniProtKB-SubCell"/>
</dbReference>
<evidence type="ECO:0000256" key="6">
    <source>
        <dbReference type="ARBA" id="ARBA00023242"/>
    </source>
</evidence>
<name>A0A8K1C4P1_PYTOL</name>
<keyword evidence="6" id="KW-0539">Nucleus</keyword>
<evidence type="ECO:0000256" key="3">
    <source>
        <dbReference type="ARBA" id="ARBA00012520"/>
    </source>
</evidence>
<comment type="caution">
    <text evidence="12">The sequence shown here is derived from an EMBL/GenBank/DDBJ whole genome shotgun (WGS) entry which is preliminary data.</text>
</comment>
<dbReference type="GO" id="GO:0000290">
    <property type="term" value="P:deadenylation-dependent decapping of nuclear-transcribed mRNA"/>
    <property type="evidence" value="ECO:0007669"/>
    <property type="project" value="InterPro"/>
</dbReference>
<dbReference type="SUPFAM" id="SSF102860">
    <property type="entry name" value="mRNA decapping enzyme DcpS N-terminal domain"/>
    <property type="match status" value="1"/>
</dbReference>